<dbReference type="VEuPathDB" id="FungiDB:AAP_01528"/>
<evidence type="ECO:0000256" key="3">
    <source>
        <dbReference type="ARBA" id="ARBA00022989"/>
    </source>
</evidence>
<dbReference type="PANTHER" id="PTHR23063:SF60">
    <property type="entry name" value="LYSOPHOSPHATIDIC ACID:OLEOYL-COA ACYLTRANSFERASE 1"/>
    <property type="match status" value="1"/>
</dbReference>
<dbReference type="GO" id="GO:0016746">
    <property type="term" value="F:acyltransferase activity"/>
    <property type="evidence" value="ECO:0007669"/>
    <property type="project" value="UniProtKB-KW"/>
</dbReference>
<evidence type="ECO:0000256" key="1">
    <source>
        <dbReference type="ARBA" id="ARBA00022679"/>
    </source>
</evidence>
<accession>A0A166P8I4</accession>
<evidence type="ECO:0000313" key="8">
    <source>
        <dbReference type="EMBL" id="KZZ95040.1"/>
    </source>
</evidence>
<dbReference type="GO" id="GO:0006629">
    <property type="term" value="P:lipid metabolic process"/>
    <property type="evidence" value="ECO:0007669"/>
    <property type="project" value="UniProtKB-KW"/>
</dbReference>
<keyword evidence="1" id="KW-0808">Transferase</keyword>
<dbReference type="Proteomes" id="UP000242877">
    <property type="component" value="Unassembled WGS sequence"/>
</dbReference>
<comment type="caution">
    <text evidence="8">The sequence shown here is derived from an EMBL/GenBank/DDBJ whole genome shotgun (WGS) entry which is preliminary data.</text>
</comment>
<keyword evidence="4" id="KW-0443">Lipid metabolism</keyword>
<evidence type="ECO:0000256" key="6">
    <source>
        <dbReference type="ARBA" id="ARBA00023315"/>
    </source>
</evidence>
<dbReference type="SUPFAM" id="SSF69593">
    <property type="entry name" value="Glycerol-3-phosphate (1)-acyltransferase"/>
    <property type="match status" value="1"/>
</dbReference>
<keyword evidence="9" id="KW-1185">Reference proteome</keyword>
<evidence type="ECO:0000256" key="4">
    <source>
        <dbReference type="ARBA" id="ARBA00023098"/>
    </source>
</evidence>
<feature type="transmembrane region" description="Helical" evidence="7">
    <location>
        <begin position="7"/>
        <end position="30"/>
    </location>
</feature>
<dbReference type="OrthoDB" id="272512at2759"/>
<dbReference type="PANTHER" id="PTHR23063">
    <property type="entry name" value="PHOSPHOLIPID ACYLTRANSFERASE"/>
    <property type="match status" value="1"/>
</dbReference>
<evidence type="ECO:0000256" key="7">
    <source>
        <dbReference type="SAM" id="Phobius"/>
    </source>
</evidence>
<dbReference type="EMBL" id="AZGZ01000005">
    <property type="protein sequence ID" value="KZZ95040.1"/>
    <property type="molecule type" value="Genomic_DNA"/>
</dbReference>
<evidence type="ECO:0000256" key="5">
    <source>
        <dbReference type="ARBA" id="ARBA00023136"/>
    </source>
</evidence>
<reference evidence="8 9" key="1">
    <citation type="journal article" date="2016" name="Genome Biol. Evol.">
        <title>Divergent and convergent evolution of fungal pathogenicity.</title>
        <authorList>
            <person name="Shang Y."/>
            <person name="Xiao G."/>
            <person name="Zheng P."/>
            <person name="Cen K."/>
            <person name="Zhan S."/>
            <person name="Wang C."/>
        </authorList>
    </citation>
    <scope>NUCLEOTIDE SEQUENCE [LARGE SCALE GENOMIC DNA]</scope>
    <source>
        <strain evidence="8 9">ARSEF 7405</strain>
    </source>
</reference>
<protein>
    <submittedName>
        <fullName evidence="8">Vacuolar protein sorting protein Vps66</fullName>
    </submittedName>
</protein>
<evidence type="ECO:0000256" key="2">
    <source>
        <dbReference type="ARBA" id="ARBA00022692"/>
    </source>
</evidence>
<evidence type="ECO:0000313" key="9">
    <source>
        <dbReference type="Proteomes" id="UP000242877"/>
    </source>
</evidence>
<organism evidence="8 9">
    <name type="scientific">Ascosphaera apis ARSEF 7405</name>
    <dbReference type="NCBI Taxonomy" id="392613"/>
    <lineage>
        <taxon>Eukaryota</taxon>
        <taxon>Fungi</taxon>
        <taxon>Dikarya</taxon>
        <taxon>Ascomycota</taxon>
        <taxon>Pezizomycotina</taxon>
        <taxon>Eurotiomycetes</taxon>
        <taxon>Eurotiomycetidae</taxon>
        <taxon>Onygenales</taxon>
        <taxon>Ascosphaeraceae</taxon>
        <taxon>Ascosphaera</taxon>
    </lineage>
</organism>
<name>A0A166P8I4_9EURO</name>
<keyword evidence="2 7" id="KW-0812">Transmembrane</keyword>
<proteinExistence type="predicted"/>
<dbReference type="AlphaFoldDB" id="A0A166P8I4"/>
<gene>
    <name evidence="8" type="ORF">AAP_01528</name>
</gene>
<keyword evidence="6" id="KW-0012">Acyltransferase</keyword>
<sequence>MSFSLPLHLFLVSIRLPLLFTVFATYFLFLQWLPIGALGKKASLWSILGIPGIWWIDLQIDGVRRGSLGKQTASRLPQAGSVIASSFTSPIDALYLAAIFDPVFTISYPSTHKVRQISLLEAILRAFAKPELLPPTSNCSSQLVTLEQLLQRNPDRVIAVFPECTTTNGKGILKLSPSLISAGAGRSIYPVSLRYTPADITTPVPATYFTFLWYLLRKPTHCIRVRIAEHITVSQRATASADTAVGRTTSTARGEELDDLLASLNGSEKTISKNKTAGMNDDFEDNMNSAQKELLASVGESLARLARVKRVGLGAREKLNFAEMWAKKEGRLRRL</sequence>
<keyword evidence="5 7" id="KW-0472">Membrane</keyword>
<keyword evidence="3 7" id="KW-1133">Transmembrane helix</keyword>